<evidence type="ECO:0000313" key="4">
    <source>
        <dbReference type="Proteomes" id="UP000008068"/>
    </source>
</evidence>
<dbReference type="SUPFAM" id="SSF49599">
    <property type="entry name" value="TRAF domain-like"/>
    <property type="match status" value="1"/>
</dbReference>
<dbReference type="Pfam" id="PF00651">
    <property type="entry name" value="BTB"/>
    <property type="match status" value="1"/>
</dbReference>
<dbReference type="CDD" id="cd18186">
    <property type="entry name" value="BTB_POZ_ZBTB_KLHL-like"/>
    <property type="match status" value="1"/>
</dbReference>
<dbReference type="InterPro" id="IPR002083">
    <property type="entry name" value="MATH/TRAF_dom"/>
</dbReference>
<dbReference type="HOGENOM" id="CLU_756997_0_0_1"/>
<keyword evidence="1" id="KW-0812">Transmembrane</keyword>
<dbReference type="InterPro" id="IPR000210">
    <property type="entry name" value="BTB/POZ_dom"/>
</dbReference>
<dbReference type="CDD" id="cd00121">
    <property type="entry name" value="MATH"/>
    <property type="match status" value="1"/>
</dbReference>
<dbReference type="InterPro" id="IPR011333">
    <property type="entry name" value="SKP1/BTB/POZ_sf"/>
</dbReference>
<dbReference type="Gene3D" id="2.60.210.10">
    <property type="entry name" value="Apoptosis, Tumor Necrosis Factor Receptor Associated Protein 2, Chain A"/>
    <property type="match status" value="1"/>
</dbReference>
<dbReference type="SMART" id="SM00225">
    <property type="entry name" value="BTB"/>
    <property type="match status" value="1"/>
</dbReference>
<reference evidence="4" key="1">
    <citation type="submission" date="2011-07" db="EMBL/GenBank/DDBJ databases">
        <authorList>
            <consortium name="Caenorhabditis brenneri Sequencing and Analysis Consortium"/>
            <person name="Wilson R.K."/>
        </authorList>
    </citation>
    <scope>NUCLEOTIDE SEQUENCE [LARGE SCALE GENOMIC DNA]</scope>
    <source>
        <strain evidence="4">PB2801</strain>
    </source>
</reference>
<dbReference type="PANTHER" id="PTHR22743">
    <property type="entry name" value="MEPRIN/TRAF-LIKE MATH FAMILY-C.ELEGANS"/>
    <property type="match status" value="1"/>
</dbReference>
<proteinExistence type="predicted"/>
<accession>G0NR76</accession>
<dbReference type="PROSITE" id="PS50097">
    <property type="entry name" value="BTB"/>
    <property type="match status" value="1"/>
</dbReference>
<name>G0NR76_CAEBE</name>
<organism evidence="4">
    <name type="scientific">Caenorhabditis brenneri</name>
    <name type="common">Nematode worm</name>
    <dbReference type="NCBI Taxonomy" id="135651"/>
    <lineage>
        <taxon>Eukaryota</taxon>
        <taxon>Metazoa</taxon>
        <taxon>Ecdysozoa</taxon>
        <taxon>Nematoda</taxon>
        <taxon>Chromadorea</taxon>
        <taxon>Rhabditida</taxon>
        <taxon>Rhabditina</taxon>
        <taxon>Rhabditomorpha</taxon>
        <taxon>Rhabditoidea</taxon>
        <taxon>Rhabditidae</taxon>
        <taxon>Peloderinae</taxon>
        <taxon>Caenorhabditis</taxon>
    </lineage>
</organism>
<evidence type="ECO:0000256" key="1">
    <source>
        <dbReference type="SAM" id="Phobius"/>
    </source>
</evidence>
<protein>
    <recommendedName>
        <fullName evidence="2">BTB domain-containing protein</fullName>
    </recommendedName>
</protein>
<keyword evidence="1" id="KW-1133">Transmembrane helix</keyword>
<dbReference type="Proteomes" id="UP000008068">
    <property type="component" value="Unassembled WGS sequence"/>
</dbReference>
<sequence length="366" mass="42587">MTENGENTSMDANHRDHTITDVIFLFGEQKLKSSFQKSPSNFLYYLLSILFTFYISLYSYLTSEKIEGKLIEEPKPEMIGEIDGKEQEIVNRSVPKQFVLKFVFEDVSSWKDGQMGEYVYEEYFGAHWCIKLRRNNEDVQCYLICKGPESNWAIEAEYVAKTIGPANKISAKRGSDNFSGEFGYGWDCFLKWNDMVENYLVNNTLKVEINVKIKRISGIYKENQRKFDESTKDVSDVVLMVNGEKFFVSKYYLAAQSSYFKSIFLQFKKPEISLNDVDPTDFQKYLEVLYGESAIDGDKLLPNHNKRFFIESSVEGLLLVAETYKTQIVVRKCEEFLLKEAETTKKKKLQMAFRYNLHNLKVSIGR</sequence>
<dbReference type="InterPro" id="IPR052664">
    <property type="entry name" value="BTB-MATH_domain_protein"/>
</dbReference>
<feature type="domain" description="BTB" evidence="2">
    <location>
        <begin position="235"/>
        <end position="290"/>
    </location>
</feature>
<dbReference type="InParanoid" id="G0NR76"/>
<gene>
    <name evidence="3" type="ORF">CAEBREN_11461</name>
</gene>
<keyword evidence="4" id="KW-1185">Reference proteome</keyword>
<dbReference type="FunCoup" id="G0NR76">
    <property type="interactions" value="9"/>
</dbReference>
<feature type="transmembrane region" description="Helical" evidence="1">
    <location>
        <begin position="42"/>
        <end position="61"/>
    </location>
</feature>
<dbReference type="Pfam" id="PF00917">
    <property type="entry name" value="MATH"/>
    <property type="match status" value="1"/>
</dbReference>
<dbReference type="OrthoDB" id="6359816at2759"/>
<keyword evidence="1" id="KW-0472">Membrane</keyword>
<dbReference type="SUPFAM" id="SSF54695">
    <property type="entry name" value="POZ domain"/>
    <property type="match status" value="1"/>
</dbReference>
<evidence type="ECO:0000313" key="3">
    <source>
        <dbReference type="EMBL" id="EGT36048.1"/>
    </source>
</evidence>
<dbReference type="STRING" id="135651.G0NR76"/>
<dbReference type="PANTHER" id="PTHR22743:SF165">
    <property type="entry name" value="BTB AND MATH DOMAIN CONTAINING-RELATED"/>
    <property type="match status" value="1"/>
</dbReference>
<dbReference type="eggNOG" id="ENOG502TJPF">
    <property type="taxonomic scope" value="Eukaryota"/>
</dbReference>
<evidence type="ECO:0000259" key="2">
    <source>
        <dbReference type="PROSITE" id="PS50097"/>
    </source>
</evidence>
<dbReference type="InterPro" id="IPR008974">
    <property type="entry name" value="TRAF-like"/>
</dbReference>
<dbReference type="SMART" id="SM00061">
    <property type="entry name" value="MATH"/>
    <property type="match status" value="1"/>
</dbReference>
<dbReference type="AlphaFoldDB" id="G0NR76"/>
<dbReference type="EMBL" id="GL379930">
    <property type="protein sequence ID" value="EGT36048.1"/>
    <property type="molecule type" value="Genomic_DNA"/>
</dbReference>
<dbReference type="Gene3D" id="3.30.710.10">
    <property type="entry name" value="Potassium Channel Kv1.1, Chain A"/>
    <property type="match status" value="1"/>
</dbReference>